<dbReference type="GeneID" id="35604285"/>
<dbReference type="OrthoDB" id="2153661at2759"/>
<evidence type="ECO:0000256" key="1">
    <source>
        <dbReference type="ARBA" id="ARBA00004173"/>
    </source>
</evidence>
<dbReference type="FunFam" id="3.90.280.10:FF:000004">
    <property type="entry name" value="Mitochondrial large ribosomal subunit YmL35"/>
    <property type="match status" value="1"/>
</dbReference>
<dbReference type="AlphaFoldDB" id="A0A2D3VJL0"/>
<feature type="region of interest" description="Disordered" evidence="6">
    <location>
        <begin position="35"/>
        <end position="93"/>
    </location>
</feature>
<evidence type="ECO:0000256" key="5">
    <source>
        <dbReference type="ARBA" id="ARBA00039444"/>
    </source>
</evidence>
<evidence type="ECO:0000256" key="3">
    <source>
        <dbReference type="ARBA" id="ARBA00037226"/>
    </source>
</evidence>
<evidence type="ECO:0000313" key="7">
    <source>
        <dbReference type="EMBL" id="CZT23499.1"/>
    </source>
</evidence>
<keyword evidence="2" id="KW-0496">Mitochondrion</keyword>
<dbReference type="InterPro" id="IPR036610">
    <property type="entry name" value="PEBP-like_sf"/>
</dbReference>
<accession>A0A2D3VJL0</accession>
<dbReference type="SUPFAM" id="SSF49777">
    <property type="entry name" value="PEBP-like"/>
    <property type="match status" value="1"/>
</dbReference>
<evidence type="ECO:0000256" key="4">
    <source>
        <dbReference type="ARBA" id="ARBA00038016"/>
    </source>
</evidence>
<name>A0A2D3VJL0_9PEZI</name>
<dbReference type="CDD" id="cd00866">
    <property type="entry name" value="PEBP_euk"/>
    <property type="match status" value="1"/>
</dbReference>
<keyword evidence="8" id="KW-1185">Reference proteome</keyword>
<comment type="function">
    <text evidence="3">Component of the mitochondrial ribosome (mitoribosome), a dedicated translation machinery responsible for the synthesis of mitochondrial genome-encoded proteins, including at least some of the essential transmembrane subunits of the mitochondrial respiratory chain. The mitoribosomes are attached to the mitochondrial inner membrane and translation products are cotranslationally integrated into the membrane.</text>
</comment>
<dbReference type="Gene3D" id="3.90.280.10">
    <property type="entry name" value="PEBP-like"/>
    <property type="match status" value="1"/>
</dbReference>
<proteinExistence type="inferred from homology"/>
<gene>
    <name evidence="7" type="ORF">RCC_09213</name>
</gene>
<organism evidence="7 8">
    <name type="scientific">Ramularia collo-cygni</name>
    <dbReference type="NCBI Taxonomy" id="112498"/>
    <lineage>
        <taxon>Eukaryota</taxon>
        <taxon>Fungi</taxon>
        <taxon>Dikarya</taxon>
        <taxon>Ascomycota</taxon>
        <taxon>Pezizomycotina</taxon>
        <taxon>Dothideomycetes</taxon>
        <taxon>Dothideomycetidae</taxon>
        <taxon>Mycosphaerellales</taxon>
        <taxon>Mycosphaerellaceae</taxon>
        <taxon>Ramularia</taxon>
    </lineage>
</organism>
<comment type="subcellular location">
    <subcellularLocation>
        <location evidence="1">Mitochondrion</location>
    </subcellularLocation>
</comment>
<reference evidence="7 8" key="1">
    <citation type="submission" date="2016-03" db="EMBL/GenBank/DDBJ databases">
        <authorList>
            <person name="Ploux O."/>
        </authorList>
    </citation>
    <scope>NUCLEOTIDE SEQUENCE [LARGE SCALE GENOMIC DNA]</scope>
    <source>
        <strain evidence="7 8">URUG2</strain>
    </source>
</reference>
<dbReference type="EMBL" id="FJUY01000017">
    <property type="protein sequence ID" value="CZT23499.1"/>
    <property type="molecule type" value="Genomic_DNA"/>
</dbReference>
<dbReference type="STRING" id="112498.A0A2D3VJL0"/>
<dbReference type="Proteomes" id="UP000225277">
    <property type="component" value="Unassembled WGS sequence"/>
</dbReference>
<dbReference type="RefSeq" id="XP_023630223.1">
    <property type="nucleotide sequence ID" value="XM_023774455.1"/>
</dbReference>
<dbReference type="Gene3D" id="1.20.58.1180">
    <property type="match status" value="1"/>
</dbReference>
<comment type="similarity">
    <text evidence="4">Belongs to the phosphatidylethanolamine-binding protein family. Mitochondrion-specific ribosomal protein mL38 subfamily.</text>
</comment>
<sequence length="448" mass="51195">MMALERGARPLAQGLRCKRHERIILPFRSFSATATTRAEVEQTESTTNATAPPPKAKRTLDPLKVSTPRTERRLLRQQKQLPIGSRRRRAALSSTSSIPFTQLPYQCFQEARQFLAADREVKLAEIRTQQQRMEVLRNKVIVDEVQAAKRDKTLRDMRQRLERVKIAADINDPLVKKRFEDGLGDMNKPIYRHLADKKWRSYAREILLQRIHQMNVVPDLLPAIDPVVSTALSFPIKATPHKRRNIPHGEIVESKISEMPPVLKIQPYQKGEKLVTIAVMNPDVPDVQNDDFSYRCHFLAVNIPISPDGALVKFDKLSTESQVIHPWLPAFSQKGAPYQRMSIFVLEQPAAEEVAVGSGDVAPSVELKVQDVKEARGGKYAQREGFTLRSLVLALRLKPVGVDLFRTEWDEGTRGVMKRAGVPGWDVEFKRKRIEPLPYQRLKEERFR</sequence>
<dbReference type="InterPro" id="IPR035810">
    <property type="entry name" value="PEBP_euk"/>
</dbReference>
<evidence type="ECO:0000256" key="2">
    <source>
        <dbReference type="ARBA" id="ARBA00023128"/>
    </source>
</evidence>
<dbReference type="GO" id="GO:0005739">
    <property type="term" value="C:mitochondrion"/>
    <property type="evidence" value="ECO:0007669"/>
    <property type="project" value="UniProtKB-SubCell"/>
</dbReference>
<evidence type="ECO:0000313" key="8">
    <source>
        <dbReference type="Proteomes" id="UP000225277"/>
    </source>
</evidence>
<dbReference type="PANTHER" id="PTHR11362:SF82">
    <property type="entry name" value="PHOSPHATIDYLETHANOLAMINE-BINDING PROTEIN 4"/>
    <property type="match status" value="1"/>
</dbReference>
<protein>
    <recommendedName>
        <fullName evidence="5">Large ribosomal subunit protein mL38</fullName>
    </recommendedName>
</protein>
<evidence type="ECO:0000256" key="6">
    <source>
        <dbReference type="SAM" id="MobiDB-lite"/>
    </source>
</evidence>
<dbReference type="PANTHER" id="PTHR11362">
    <property type="entry name" value="PHOSPHATIDYLETHANOLAMINE-BINDING PROTEIN"/>
    <property type="match status" value="1"/>
</dbReference>